<feature type="signal peptide" evidence="1">
    <location>
        <begin position="1"/>
        <end position="19"/>
    </location>
</feature>
<proteinExistence type="predicted"/>
<organism evidence="2 3">
    <name type="scientific">Pedobacter chitinilyticus</name>
    <dbReference type="NCBI Taxonomy" id="2233776"/>
    <lineage>
        <taxon>Bacteria</taxon>
        <taxon>Pseudomonadati</taxon>
        <taxon>Bacteroidota</taxon>
        <taxon>Sphingobacteriia</taxon>
        <taxon>Sphingobacteriales</taxon>
        <taxon>Sphingobacteriaceae</taxon>
        <taxon>Pedobacter</taxon>
    </lineage>
</organism>
<keyword evidence="1" id="KW-0732">Signal</keyword>
<evidence type="ECO:0000313" key="3">
    <source>
        <dbReference type="Proteomes" id="UP000284120"/>
    </source>
</evidence>
<name>A0A443YUV8_9SPHI</name>
<dbReference type="OrthoDB" id="754538at2"/>
<gene>
    <name evidence="2" type="ORF">DPV69_11570</name>
</gene>
<reference evidence="2 3" key="1">
    <citation type="submission" date="2018-06" db="EMBL/GenBank/DDBJ databases">
        <title>Pedobacter endophyticus sp. nov., an endophytic bacterium isolated from a leaf of Triticum aestivum.</title>
        <authorList>
            <person name="Zhang L."/>
        </authorList>
    </citation>
    <scope>NUCLEOTIDE SEQUENCE [LARGE SCALE GENOMIC DNA]</scope>
    <source>
        <strain evidence="2 3">CM134L-2</strain>
    </source>
</reference>
<dbReference type="Proteomes" id="UP000284120">
    <property type="component" value="Unassembled WGS sequence"/>
</dbReference>
<evidence type="ECO:0000256" key="1">
    <source>
        <dbReference type="SAM" id="SignalP"/>
    </source>
</evidence>
<sequence>MKKFCLLALFCSVVFAVKAQNTAAPGLEQTHSQFSVNLAVLGNSNRSVAENLYEEGERYERFGDFDSAAFMFNKAANEYKQDKKYNLYGTTLIRLSNVYLSQANFAEAEHVVLKQVLRNYAKTGSKAGQMSAYQQLGKIYLAANKLPQALWFYTQHGILAQQLQDKNAFIESVLGIASVKIKKKDYLLASKDLNTAELLSKNANTIQYNQIIKNNRALIAEKTVSKKG</sequence>
<dbReference type="AlphaFoldDB" id="A0A443YUV8"/>
<dbReference type="Gene3D" id="1.25.40.10">
    <property type="entry name" value="Tetratricopeptide repeat domain"/>
    <property type="match status" value="1"/>
</dbReference>
<keyword evidence="3" id="KW-1185">Reference proteome</keyword>
<dbReference type="InterPro" id="IPR011990">
    <property type="entry name" value="TPR-like_helical_dom_sf"/>
</dbReference>
<dbReference type="SUPFAM" id="SSF48452">
    <property type="entry name" value="TPR-like"/>
    <property type="match status" value="1"/>
</dbReference>
<dbReference type="RefSeq" id="WP_113647523.1">
    <property type="nucleotide sequence ID" value="NZ_QMHN01000003.1"/>
</dbReference>
<feature type="chain" id="PRO_5019013253" evidence="1">
    <location>
        <begin position="20"/>
        <end position="228"/>
    </location>
</feature>
<protein>
    <submittedName>
        <fullName evidence="2">Uncharacterized protein</fullName>
    </submittedName>
</protein>
<dbReference type="EMBL" id="SAYW01000003">
    <property type="protein sequence ID" value="RWU07614.1"/>
    <property type="molecule type" value="Genomic_DNA"/>
</dbReference>
<comment type="caution">
    <text evidence="2">The sequence shown here is derived from an EMBL/GenBank/DDBJ whole genome shotgun (WGS) entry which is preliminary data.</text>
</comment>
<accession>A0A443YUV8</accession>
<evidence type="ECO:0000313" key="2">
    <source>
        <dbReference type="EMBL" id="RWU07614.1"/>
    </source>
</evidence>